<evidence type="ECO:0000256" key="2">
    <source>
        <dbReference type="SAM" id="Phobius"/>
    </source>
</evidence>
<sequence length="203" mass="22708">MLGRYNGPFEGASQLQSRIVALTTQGLERCSFKRIAAAFRITAAAAAAAAAAAVAAAARSLIQFYSCHLLSPCYFCYYLLLAINSSSSSGGGIARKVVPLAPLVMVTLNNDAGHFEHLAQLPSAPVRDHVRKFFSQRRRVEGVKDLETIETGSKERRKKERRFKKIRRNIRVELEGSKKEEEEEEEEEEEKDVWIDKSSVRFS</sequence>
<accession>A0ABD2CLQ4</accession>
<reference evidence="3 4" key="1">
    <citation type="journal article" date="2024" name="Ann. Entomol. Soc. Am.">
        <title>Genomic analyses of the southern and eastern yellowjacket wasps (Hymenoptera: Vespidae) reveal evolutionary signatures of social life.</title>
        <authorList>
            <person name="Catto M.A."/>
            <person name="Caine P.B."/>
            <person name="Orr S.E."/>
            <person name="Hunt B.G."/>
            <person name="Goodisman M.A.D."/>
        </authorList>
    </citation>
    <scope>NUCLEOTIDE SEQUENCE [LARGE SCALE GENOMIC DNA]</scope>
    <source>
        <strain evidence="3">232</strain>
        <tissue evidence="3">Head and thorax</tissue>
    </source>
</reference>
<keyword evidence="2" id="KW-0472">Membrane</keyword>
<feature type="compositionally biased region" description="Acidic residues" evidence="1">
    <location>
        <begin position="181"/>
        <end position="191"/>
    </location>
</feature>
<gene>
    <name evidence="3" type="ORF">V1477_005689</name>
</gene>
<proteinExistence type="predicted"/>
<protein>
    <submittedName>
        <fullName evidence="3">Uncharacterized protein</fullName>
    </submittedName>
</protein>
<feature type="compositionally biased region" description="Basic and acidic residues" evidence="1">
    <location>
        <begin position="192"/>
        <end position="203"/>
    </location>
</feature>
<evidence type="ECO:0000313" key="3">
    <source>
        <dbReference type="EMBL" id="KAL2746032.1"/>
    </source>
</evidence>
<comment type="caution">
    <text evidence="3">The sequence shown here is derived from an EMBL/GenBank/DDBJ whole genome shotgun (WGS) entry which is preliminary data.</text>
</comment>
<feature type="region of interest" description="Disordered" evidence="1">
    <location>
        <begin position="174"/>
        <end position="203"/>
    </location>
</feature>
<evidence type="ECO:0000313" key="4">
    <source>
        <dbReference type="Proteomes" id="UP001607303"/>
    </source>
</evidence>
<keyword evidence="2" id="KW-1133">Transmembrane helix</keyword>
<name>A0ABD2CLQ4_VESMC</name>
<evidence type="ECO:0000256" key="1">
    <source>
        <dbReference type="SAM" id="MobiDB-lite"/>
    </source>
</evidence>
<dbReference type="AlphaFoldDB" id="A0ABD2CLQ4"/>
<organism evidence="3 4">
    <name type="scientific">Vespula maculifrons</name>
    <name type="common">Eastern yellow jacket</name>
    <name type="synonym">Wasp</name>
    <dbReference type="NCBI Taxonomy" id="7453"/>
    <lineage>
        <taxon>Eukaryota</taxon>
        <taxon>Metazoa</taxon>
        <taxon>Ecdysozoa</taxon>
        <taxon>Arthropoda</taxon>
        <taxon>Hexapoda</taxon>
        <taxon>Insecta</taxon>
        <taxon>Pterygota</taxon>
        <taxon>Neoptera</taxon>
        <taxon>Endopterygota</taxon>
        <taxon>Hymenoptera</taxon>
        <taxon>Apocrita</taxon>
        <taxon>Aculeata</taxon>
        <taxon>Vespoidea</taxon>
        <taxon>Vespidae</taxon>
        <taxon>Vespinae</taxon>
        <taxon>Vespula</taxon>
    </lineage>
</organism>
<keyword evidence="4" id="KW-1185">Reference proteome</keyword>
<dbReference type="EMBL" id="JAYRBN010000038">
    <property type="protein sequence ID" value="KAL2746032.1"/>
    <property type="molecule type" value="Genomic_DNA"/>
</dbReference>
<dbReference type="Proteomes" id="UP001607303">
    <property type="component" value="Unassembled WGS sequence"/>
</dbReference>
<keyword evidence="2" id="KW-0812">Transmembrane</keyword>
<feature type="transmembrane region" description="Helical" evidence="2">
    <location>
        <begin position="37"/>
        <end position="56"/>
    </location>
</feature>